<protein>
    <recommendedName>
        <fullName evidence="1">Formamidopyrimidine-DNA glycosylase catalytic domain-containing protein</fullName>
    </recommendedName>
</protein>
<accession>A0A813R864</accession>
<reference evidence="2" key="1">
    <citation type="submission" date="2021-02" db="EMBL/GenBank/DDBJ databases">
        <authorList>
            <person name="Nowell W R."/>
        </authorList>
    </citation>
    <scope>NUCLEOTIDE SEQUENCE</scope>
</reference>
<dbReference type="InterPro" id="IPR035937">
    <property type="entry name" value="FPG_N"/>
</dbReference>
<evidence type="ECO:0000313" key="2">
    <source>
        <dbReference type="EMBL" id="CAF0779773.1"/>
    </source>
</evidence>
<dbReference type="EMBL" id="CAJNOT010000023">
    <property type="protein sequence ID" value="CAF0779773.1"/>
    <property type="molecule type" value="Genomic_DNA"/>
</dbReference>
<evidence type="ECO:0000313" key="3">
    <source>
        <dbReference type="Proteomes" id="UP000663864"/>
    </source>
</evidence>
<dbReference type="GO" id="GO:0008270">
    <property type="term" value="F:zinc ion binding"/>
    <property type="evidence" value="ECO:0007669"/>
    <property type="project" value="InterPro"/>
</dbReference>
<dbReference type="Proteomes" id="UP000663864">
    <property type="component" value="Unassembled WGS sequence"/>
</dbReference>
<dbReference type="GO" id="GO:0006284">
    <property type="term" value="P:base-excision repair"/>
    <property type="evidence" value="ECO:0007669"/>
    <property type="project" value="InterPro"/>
</dbReference>
<dbReference type="Pfam" id="PF01149">
    <property type="entry name" value="Fapy_DNA_glyco"/>
    <property type="match status" value="1"/>
</dbReference>
<dbReference type="GO" id="GO:0019104">
    <property type="term" value="F:DNA N-glycosylase activity"/>
    <property type="evidence" value="ECO:0007669"/>
    <property type="project" value="InterPro"/>
</dbReference>
<sequence>MPELPKIEYAQRLLTRFFQFEHILQKISYPDANVLSKYFINCISTRFTDGLINHRKILDIQRHGKYLWFEMAN</sequence>
<dbReference type="PROSITE" id="PS51068">
    <property type="entry name" value="FPG_CAT"/>
    <property type="match status" value="1"/>
</dbReference>
<name>A0A813R864_9BILA</name>
<gene>
    <name evidence="2" type="ORF">ZHD862_LOCUS1321</name>
</gene>
<organism evidence="2 3">
    <name type="scientific">Rotaria sordida</name>
    <dbReference type="NCBI Taxonomy" id="392033"/>
    <lineage>
        <taxon>Eukaryota</taxon>
        <taxon>Metazoa</taxon>
        <taxon>Spiralia</taxon>
        <taxon>Gnathifera</taxon>
        <taxon>Rotifera</taxon>
        <taxon>Eurotatoria</taxon>
        <taxon>Bdelloidea</taxon>
        <taxon>Philodinida</taxon>
        <taxon>Philodinidae</taxon>
        <taxon>Rotaria</taxon>
    </lineage>
</organism>
<evidence type="ECO:0000259" key="1">
    <source>
        <dbReference type="PROSITE" id="PS51068"/>
    </source>
</evidence>
<dbReference type="AlphaFoldDB" id="A0A813R864"/>
<comment type="caution">
    <text evidence="2">The sequence shown here is derived from an EMBL/GenBank/DDBJ whole genome shotgun (WGS) entry which is preliminary data.</text>
</comment>
<dbReference type="InterPro" id="IPR012319">
    <property type="entry name" value="FPG_cat"/>
</dbReference>
<dbReference type="SUPFAM" id="SSF81624">
    <property type="entry name" value="N-terminal domain of MutM-like DNA repair proteins"/>
    <property type="match status" value="1"/>
</dbReference>
<dbReference type="Gene3D" id="3.20.190.10">
    <property type="entry name" value="MutM-like, N-terminal"/>
    <property type="match status" value="1"/>
</dbReference>
<dbReference type="GO" id="GO:0003906">
    <property type="term" value="F:DNA-(apurinic or apyrimidinic site) endonuclease activity"/>
    <property type="evidence" value="ECO:0007669"/>
    <property type="project" value="InterPro"/>
</dbReference>
<proteinExistence type="predicted"/>
<feature type="domain" description="Formamidopyrimidine-DNA glycosylase catalytic" evidence="1">
    <location>
        <begin position="2"/>
        <end position="73"/>
    </location>
</feature>